<dbReference type="Gene3D" id="3.30.450.20">
    <property type="entry name" value="PAS domain"/>
    <property type="match status" value="1"/>
</dbReference>
<comment type="caution">
    <text evidence="5">The sequence shown here is derived from an EMBL/GenBank/DDBJ whole genome shotgun (WGS) entry which is preliminary data.</text>
</comment>
<dbReference type="Gene3D" id="3.30.565.10">
    <property type="entry name" value="Histidine kinase-like ATPase, C-terminal domain"/>
    <property type="match status" value="1"/>
</dbReference>
<dbReference type="Pfam" id="PF02518">
    <property type="entry name" value="HATPase_c"/>
    <property type="match status" value="1"/>
</dbReference>
<dbReference type="PANTHER" id="PTHR43547">
    <property type="entry name" value="TWO-COMPONENT HISTIDINE KINASE"/>
    <property type="match status" value="1"/>
</dbReference>
<dbReference type="SMART" id="SM00091">
    <property type="entry name" value="PAS"/>
    <property type="match status" value="1"/>
</dbReference>
<keyword evidence="6" id="KW-1185">Reference proteome</keyword>
<sequence length="379" mass="43154">MTKNNLLSVLGAIGDLSNDGIFMISRRRNHLEYVNDATVRLFDISHSAFKHQPAFFINHIIQEDLDYLQTEFDRLLTEGRIENVEFMVRSHNGSIRNVSSNCYMIENGKYIVGILKDITNIREHENYIINYGAKKNTLLDMITHNLSGPLVVTMNIIGSLEGMVKTHNLEDMTAHIRLIRENVQHCTDIVEEFLQEEHLVSEHIYTKKNRFELVGKIDTVLERFRKAYPDFQFVLIKTFDALYFSTDDVKFLQVVNNLLSNAVKWSPSGSTIEIILHDEDDHCSITVRDYGVGIPNHLKSLVFQRNSPAGRPGLRGERSVGMGLYIVSKLVALMDGAISFESVENEGTSFTLRLPKIDTAGVPLAHQHKAEERERGHSL</sequence>
<dbReference type="InterPro" id="IPR003594">
    <property type="entry name" value="HATPase_dom"/>
</dbReference>
<proteinExistence type="predicted"/>
<dbReference type="PRINTS" id="PR00344">
    <property type="entry name" value="BCTRLSENSOR"/>
</dbReference>
<dbReference type="InterPro" id="IPR035965">
    <property type="entry name" value="PAS-like_dom_sf"/>
</dbReference>
<dbReference type="InterPro" id="IPR036890">
    <property type="entry name" value="HATPase_C_sf"/>
</dbReference>
<evidence type="ECO:0000256" key="1">
    <source>
        <dbReference type="ARBA" id="ARBA00000085"/>
    </source>
</evidence>
<evidence type="ECO:0000256" key="3">
    <source>
        <dbReference type="ARBA" id="ARBA00022553"/>
    </source>
</evidence>
<evidence type="ECO:0000256" key="2">
    <source>
        <dbReference type="ARBA" id="ARBA00012438"/>
    </source>
</evidence>
<keyword evidence="5" id="KW-0418">Kinase</keyword>
<dbReference type="PROSITE" id="PS50109">
    <property type="entry name" value="HIS_KIN"/>
    <property type="match status" value="1"/>
</dbReference>
<dbReference type="RefSeq" id="WP_254163964.1">
    <property type="nucleotide sequence ID" value="NZ_JAHESF010000013.1"/>
</dbReference>
<protein>
    <recommendedName>
        <fullName evidence="2">histidine kinase</fullName>
        <ecNumber evidence="2">2.7.13.3</ecNumber>
    </recommendedName>
</protein>
<dbReference type="InterPro" id="IPR004358">
    <property type="entry name" value="Sig_transdc_His_kin-like_C"/>
</dbReference>
<dbReference type="AlphaFoldDB" id="A0AAP2GJ91"/>
<dbReference type="EC" id="2.7.13.3" evidence="2"/>
<dbReference type="CDD" id="cd00130">
    <property type="entry name" value="PAS"/>
    <property type="match status" value="1"/>
</dbReference>
<dbReference type="GO" id="GO:0000155">
    <property type="term" value="F:phosphorelay sensor kinase activity"/>
    <property type="evidence" value="ECO:0007669"/>
    <property type="project" value="TreeGrafter"/>
</dbReference>
<dbReference type="PANTHER" id="PTHR43547:SF2">
    <property type="entry name" value="HYBRID SIGNAL TRANSDUCTION HISTIDINE KINASE C"/>
    <property type="match status" value="1"/>
</dbReference>
<organism evidence="5 6">
    <name type="scientific">Chryseosolibacter histidini</name>
    <dbReference type="NCBI Taxonomy" id="2782349"/>
    <lineage>
        <taxon>Bacteria</taxon>
        <taxon>Pseudomonadati</taxon>
        <taxon>Bacteroidota</taxon>
        <taxon>Cytophagia</taxon>
        <taxon>Cytophagales</taxon>
        <taxon>Chryseotaleaceae</taxon>
        <taxon>Chryseosolibacter</taxon>
    </lineage>
</organism>
<keyword evidence="3" id="KW-0597">Phosphoprotein</keyword>
<dbReference type="SUPFAM" id="SSF55785">
    <property type="entry name" value="PYP-like sensor domain (PAS domain)"/>
    <property type="match status" value="1"/>
</dbReference>
<dbReference type="NCBIfam" id="TIGR00229">
    <property type="entry name" value="sensory_box"/>
    <property type="match status" value="1"/>
</dbReference>
<dbReference type="Pfam" id="PF08447">
    <property type="entry name" value="PAS_3"/>
    <property type="match status" value="1"/>
</dbReference>
<keyword evidence="5" id="KW-0808">Transferase</keyword>
<dbReference type="InterPro" id="IPR005467">
    <property type="entry name" value="His_kinase_dom"/>
</dbReference>
<dbReference type="Proteomes" id="UP001319200">
    <property type="component" value="Unassembled WGS sequence"/>
</dbReference>
<dbReference type="InterPro" id="IPR013655">
    <property type="entry name" value="PAS_fold_3"/>
</dbReference>
<name>A0AAP2GJ91_9BACT</name>
<dbReference type="SUPFAM" id="SSF55874">
    <property type="entry name" value="ATPase domain of HSP90 chaperone/DNA topoisomerase II/histidine kinase"/>
    <property type="match status" value="1"/>
</dbReference>
<gene>
    <name evidence="5" type="ORF">KK083_14455</name>
</gene>
<evidence type="ECO:0000259" key="4">
    <source>
        <dbReference type="PROSITE" id="PS50109"/>
    </source>
</evidence>
<accession>A0AAP2GJ91</accession>
<dbReference type="EMBL" id="JAHESF010000013">
    <property type="protein sequence ID" value="MBT1698091.1"/>
    <property type="molecule type" value="Genomic_DNA"/>
</dbReference>
<comment type="catalytic activity">
    <reaction evidence="1">
        <text>ATP + protein L-histidine = ADP + protein N-phospho-L-histidine.</text>
        <dbReference type="EC" id="2.7.13.3"/>
    </reaction>
</comment>
<reference evidence="5 6" key="1">
    <citation type="submission" date="2021-05" db="EMBL/GenBank/DDBJ databases">
        <title>A Polyphasic approach of four new species of the genus Ohtaekwangia: Ohtaekwangia histidinii sp. nov., Ohtaekwangia cretensis sp. nov., Ohtaekwangia indiensis sp. nov., Ohtaekwangia reichenbachii sp. nov. from diverse environment.</title>
        <authorList>
            <person name="Octaviana S."/>
        </authorList>
    </citation>
    <scope>NUCLEOTIDE SEQUENCE [LARGE SCALE GENOMIC DNA]</scope>
    <source>
        <strain evidence="5 6">PWU4</strain>
    </source>
</reference>
<dbReference type="InterPro" id="IPR000014">
    <property type="entry name" value="PAS"/>
</dbReference>
<evidence type="ECO:0000313" key="6">
    <source>
        <dbReference type="Proteomes" id="UP001319200"/>
    </source>
</evidence>
<evidence type="ECO:0000313" key="5">
    <source>
        <dbReference type="EMBL" id="MBT1698091.1"/>
    </source>
</evidence>
<dbReference type="SMART" id="SM00387">
    <property type="entry name" value="HATPase_c"/>
    <property type="match status" value="1"/>
</dbReference>
<feature type="domain" description="Histidine kinase" evidence="4">
    <location>
        <begin position="141"/>
        <end position="358"/>
    </location>
</feature>